<protein>
    <submittedName>
        <fullName evidence="16">1-acyl-sn-glycerol-3-phosphate acyltransferase</fullName>
        <ecNumber evidence="16">2.3.1.51</ecNumber>
    </submittedName>
</protein>
<dbReference type="CDD" id="cd07989">
    <property type="entry name" value="LPLAT_AGPAT-like"/>
    <property type="match status" value="1"/>
</dbReference>
<keyword evidence="5" id="KW-0997">Cell inner membrane</keyword>
<dbReference type="SMART" id="SM00563">
    <property type="entry name" value="PlsC"/>
    <property type="match status" value="1"/>
</dbReference>
<evidence type="ECO:0000256" key="8">
    <source>
        <dbReference type="ARBA" id="ARBA00023136"/>
    </source>
</evidence>
<gene>
    <name evidence="16" type="ORF">ASZ90_006815</name>
</gene>
<evidence type="ECO:0000256" key="7">
    <source>
        <dbReference type="ARBA" id="ARBA00023098"/>
    </source>
</evidence>
<evidence type="ECO:0000256" key="12">
    <source>
        <dbReference type="ARBA" id="ARBA00025707"/>
    </source>
</evidence>
<keyword evidence="6 16" id="KW-0808">Transferase</keyword>
<sequence>MLYSVLLLTLGLFITVFMCSWSIVFSIFSDSDNKVHKVASLWAKILLLICNIKVKVIGKENLLLDKPQIFMANHQSDFDILIALAYIPVQFRWIAKKELFSIPIFGTVMRIAGYIGIDRKNLKEAIKNIDKAVLQIWNGKSIMTFPEDIRSRGGEIKPFKQGAFYLAIESGAPVVPVSIIGSDSIMPQKSLKIVPRQIKLVIGKPVEVKKFNIESRLELMEKVRDTIIKNYNYWQNTENLGIKLLGSETT</sequence>
<keyword evidence="9" id="KW-0594">Phospholipid biosynthesis</keyword>
<comment type="caution">
    <text evidence="16">The sequence shown here is derived from an EMBL/GenBank/DDBJ whole genome shotgun (WGS) entry which is preliminary data.</text>
</comment>
<keyword evidence="4" id="KW-0444">Lipid biosynthesis</keyword>
<comment type="pathway">
    <text evidence="12">Phospholipid metabolism.</text>
</comment>
<accession>A0A0W8FR00</accession>
<keyword evidence="11 16" id="KW-0012">Acyltransferase</keyword>
<dbReference type="EC" id="2.3.1.51" evidence="16"/>
<evidence type="ECO:0000256" key="11">
    <source>
        <dbReference type="ARBA" id="ARBA00023315"/>
    </source>
</evidence>
<comment type="similarity">
    <text evidence="2">Belongs to the 1-acyl-sn-glycerol-3-phosphate acyltransferase family.</text>
</comment>
<evidence type="ECO:0000256" key="1">
    <source>
        <dbReference type="ARBA" id="ARBA00004417"/>
    </source>
</evidence>
<dbReference type="PANTHER" id="PTHR10434:SF59">
    <property type="entry name" value="1-ACYL-SN-GLYCEROL-3-PHOSPHATE ACYLTRANSFERASE"/>
    <property type="match status" value="1"/>
</dbReference>
<proteinExistence type="inferred from homology"/>
<keyword evidence="8 14" id="KW-0472">Membrane</keyword>
<evidence type="ECO:0000256" key="13">
    <source>
        <dbReference type="ARBA" id="ARBA00037183"/>
    </source>
</evidence>
<keyword evidence="10" id="KW-1208">Phospholipid metabolism</keyword>
<feature type="transmembrane region" description="Helical" evidence="14">
    <location>
        <begin position="6"/>
        <end position="29"/>
    </location>
</feature>
<comment type="function">
    <text evidence="13">Converts lysophosphatidic acid (LPA) into phosphatidic acid by incorporating acyl moiety at the 2 position.</text>
</comment>
<evidence type="ECO:0000259" key="15">
    <source>
        <dbReference type="SMART" id="SM00563"/>
    </source>
</evidence>
<feature type="domain" description="Phospholipid/glycerol acyltransferase" evidence="15">
    <location>
        <begin position="68"/>
        <end position="182"/>
    </location>
</feature>
<evidence type="ECO:0000256" key="2">
    <source>
        <dbReference type="ARBA" id="ARBA00008655"/>
    </source>
</evidence>
<keyword evidence="7" id="KW-0443">Lipid metabolism</keyword>
<dbReference type="NCBIfam" id="TIGR00530">
    <property type="entry name" value="AGP_acyltrn"/>
    <property type="match status" value="1"/>
</dbReference>
<dbReference type="Pfam" id="PF01553">
    <property type="entry name" value="Acyltransferase"/>
    <property type="match status" value="1"/>
</dbReference>
<evidence type="ECO:0000256" key="10">
    <source>
        <dbReference type="ARBA" id="ARBA00023264"/>
    </source>
</evidence>
<dbReference type="PANTHER" id="PTHR10434">
    <property type="entry name" value="1-ACYL-SN-GLYCEROL-3-PHOSPHATE ACYLTRANSFERASE"/>
    <property type="match status" value="1"/>
</dbReference>
<reference evidence="16" key="1">
    <citation type="journal article" date="2015" name="Proc. Natl. Acad. Sci. U.S.A.">
        <title>Networks of energetic and metabolic interactions define dynamics in microbial communities.</title>
        <authorList>
            <person name="Embree M."/>
            <person name="Liu J.K."/>
            <person name="Al-Bassam M.M."/>
            <person name="Zengler K."/>
        </authorList>
    </citation>
    <scope>NUCLEOTIDE SEQUENCE</scope>
</reference>
<dbReference type="InterPro" id="IPR004552">
    <property type="entry name" value="AGP_acyltrans"/>
</dbReference>
<evidence type="ECO:0000256" key="5">
    <source>
        <dbReference type="ARBA" id="ARBA00022519"/>
    </source>
</evidence>
<evidence type="ECO:0000256" key="9">
    <source>
        <dbReference type="ARBA" id="ARBA00023209"/>
    </source>
</evidence>
<dbReference type="GO" id="GO:0006654">
    <property type="term" value="P:phosphatidic acid biosynthetic process"/>
    <property type="evidence" value="ECO:0007669"/>
    <property type="project" value="TreeGrafter"/>
</dbReference>
<evidence type="ECO:0000256" key="6">
    <source>
        <dbReference type="ARBA" id="ARBA00022679"/>
    </source>
</evidence>
<evidence type="ECO:0000313" key="16">
    <source>
        <dbReference type="EMBL" id="KUG23373.1"/>
    </source>
</evidence>
<dbReference type="EMBL" id="LNQE01000909">
    <property type="protein sequence ID" value="KUG23373.1"/>
    <property type="molecule type" value="Genomic_DNA"/>
</dbReference>
<comment type="subcellular location">
    <subcellularLocation>
        <location evidence="1">Cell inner membrane</location>
        <topology evidence="1">Peripheral membrane protein</topology>
    </subcellularLocation>
</comment>
<evidence type="ECO:0000256" key="14">
    <source>
        <dbReference type="SAM" id="Phobius"/>
    </source>
</evidence>
<name>A0A0W8FR00_9ZZZZ</name>
<evidence type="ECO:0000256" key="4">
    <source>
        <dbReference type="ARBA" id="ARBA00022516"/>
    </source>
</evidence>
<evidence type="ECO:0000256" key="3">
    <source>
        <dbReference type="ARBA" id="ARBA00022475"/>
    </source>
</evidence>
<keyword evidence="14" id="KW-1133">Transmembrane helix</keyword>
<dbReference type="SUPFAM" id="SSF69593">
    <property type="entry name" value="Glycerol-3-phosphate (1)-acyltransferase"/>
    <property type="match status" value="1"/>
</dbReference>
<dbReference type="GO" id="GO:0005886">
    <property type="term" value="C:plasma membrane"/>
    <property type="evidence" value="ECO:0007669"/>
    <property type="project" value="UniProtKB-SubCell"/>
</dbReference>
<dbReference type="GO" id="GO:0003841">
    <property type="term" value="F:1-acylglycerol-3-phosphate O-acyltransferase activity"/>
    <property type="evidence" value="ECO:0007669"/>
    <property type="project" value="UniProtKB-EC"/>
</dbReference>
<dbReference type="AlphaFoldDB" id="A0A0W8FR00"/>
<dbReference type="InterPro" id="IPR002123">
    <property type="entry name" value="Plipid/glycerol_acylTrfase"/>
</dbReference>
<keyword evidence="14" id="KW-0812">Transmembrane</keyword>
<organism evidence="16">
    <name type="scientific">hydrocarbon metagenome</name>
    <dbReference type="NCBI Taxonomy" id="938273"/>
    <lineage>
        <taxon>unclassified sequences</taxon>
        <taxon>metagenomes</taxon>
        <taxon>ecological metagenomes</taxon>
    </lineage>
</organism>
<keyword evidence="3" id="KW-1003">Cell membrane</keyword>